<gene>
    <name evidence="6" type="ORF">NE237_000754</name>
</gene>
<dbReference type="EMBL" id="JAMYWD010000003">
    <property type="protein sequence ID" value="KAJ4975648.1"/>
    <property type="molecule type" value="Genomic_DNA"/>
</dbReference>
<dbReference type="InterPro" id="IPR035897">
    <property type="entry name" value="Toll_tir_struct_dom_sf"/>
</dbReference>
<comment type="caution">
    <text evidence="6">The sequence shown here is derived from an EMBL/GenBank/DDBJ whole genome shotgun (WGS) entry which is preliminary data.</text>
</comment>
<organism evidence="6 7">
    <name type="scientific">Protea cynaroides</name>
    <dbReference type="NCBI Taxonomy" id="273540"/>
    <lineage>
        <taxon>Eukaryota</taxon>
        <taxon>Viridiplantae</taxon>
        <taxon>Streptophyta</taxon>
        <taxon>Embryophyta</taxon>
        <taxon>Tracheophyta</taxon>
        <taxon>Spermatophyta</taxon>
        <taxon>Magnoliopsida</taxon>
        <taxon>Proteales</taxon>
        <taxon>Proteaceae</taxon>
        <taxon>Protea</taxon>
    </lineage>
</organism>
<name>A0A9Q0KRS4_9MAGN</name>
<protein>
    <recommendedName>
        <fullName evidence="1">ADP-ribosyl cyclase/cyclic ADP-ribose hydrolase</fullName>
        <ecNumber evidence="1">3.2.2.6</ecNumber>
    </recommendedName>
</protein>
<dbReference type="GO" id="GO:0061809">
    <property type="term" value="F:NAD+ nucleosidase activity, cyclic ADP-ribose generating"/>
    <property type="evidence" value="ECO:0007669"/>
    <property type="project" value="UniProtKB-EC"/>
</dbReference>
<reference evidence="6" key="1">
    <citation type="journal article" date="2023" name="Plant J.">
        <title>The genome of the king protea, Protea cynaroides.</title>
        <authorList>
            <person name="Chang J."/>
            <person name="Duong T.A."/>
            <person name="Schoeman C."/>
            <person name="Ma X."/>
            <person name="Roodt D."/>
            <person name="Barker N."/>
            <person name="Li Z."/>
            <person name="Van de Peer Y."/>
            <person name="Mizrachi E."/>
        </authorList>
    </citation>
    <scope>NUCLEOTIDE SEQUENCE</scope>
    <source>
        <tissue evidence="6">Young leaves</tissue>
    </source>
</reference>
<evidence type="ECO:0000259" key="5">
    <source>
        <dbReference type="PROSITE" id="PS50104"/>
    </source>
</evidence>
<dbReference type="Pfam" id="PF01582">
    <property type="entry name" value="TIR"/>
    <property type="match status" value="1"/>
</dbReference>
<evidence type="ECO:0000256" key="1">
    <source>
        <dbReference type="ARBA" id="ARBA00011982"/>
    </source>
</evidence>
<dbReference type="SUPFAM" id="SSF52200">
    <property type="entry name" value="Toll/Interleukin receptor TIR domain"/>
    <property type="match status" value="1"/>
</dbReference>
<dbReference type="PANTHER" id="PTHR32009:SF39">
    <property type="entry name" value="TIR DOMAIN-CONTAINING PROTEIN"/>
    <property type="match status" value="1"/>
</dbReference>
<dbReference type="AlphaFoldDB" id="A0A9Q0KRS4"/>
<evidence type="ECO:0000256" key="4">
    <source>
        <dbReference type="ARBA" id="ARBA00047304"/>
    </source>
</evidence>
<dbReference type="Proteomes" id="UP001141806">
    <property type="component" value="Unassembled WGS sequence"/>
</dbReference>
<dbReference type="GO" id="GO:0007165">
    <property type="term" value="P:signal transduction"/>
    <property type="evidence" value="ECO:0007669"/>
    <property type="project" value="InterPro"/>
</dbReference>
<dbReference type="EC" id="3.2.2.6" evidence="1"/>
<accession>A0A9Q0KRS4</accession>
<evidence type="ECO:0000256" key="3">
    <source>
        <dbReference type="ARBA" id="ARBA00023027"/>
    </source>
</evidence>
<evidence type="ECO:0000313" key="6">
    <source>
        <dbReference type="EMBL" id="KAJ4975648.1"/>
    </source>
</evidence>
<keyword evidence="3" id="KW-0520">NAD</keyword>
<sequence>MNDVLKKDLENTSCFFIDETTDPLNTSSPSKTTNCKLGHTLDVISQHLPVRLLCPNPSHLSHDQTSSESAGYRKLLQNLSNSCNYCHCSFMAELTEAFPSALSSGSFKYDVFISYRQADTSKNFTGFLHKALTNVGINAFIDGKNLWFGEAMGPALENAIKESNIWIPVFSSGYLASK</sequence>
<feature type="domain" description="TIR" evidence="5">
    <location>
        <begin position="107"/>
        <end position="178"/>
    </location>
</feature>
<dbReference type="PANTHER" id="PTHR32009">
    <property type="entry name" value="TMV RESISTANCE PROTEIN N-LIKE"/>
    <property type="match status" value="1"/>
</dbReference>
<dbReference type="OrthoDB" id="1678688at2759"/>
<dbReference type="Gene3D" id="3.40.50.10140">
    <property type="entry name" value="Toll/interleukin-1 receptor homology (TIR) domain"/>
    <property type="match status" value="1"/>
</dbReference>
<evidence type="ECO:0000313" key="7">
    <source>
        <dbReference type="Proteomes" id="UP001141806"/>
    </source>
</evidence>
<comment type="catalytic activity">
    <reaction evidence="4">
        <text>NAD(+) + H2O = ADP-D-ribose + nicotinamide + H(+)</text>
        <dbReference type="Rhea" id="RHEA:16301"/>
        <dbReference type="ChEBI" id="CHEBI:15377"/>
        <dbReference type="ChEBI" id="CHEBI:15378"/>
        <dbReference type="ChEBI" id="CHEBI:17154"/>
        <dbReference type="ChEBI" id="CHEBI:57540"/>
        <dbReference type="ChEBI" id="CHEBI:57967"/>
        <dbReference type="EC" id="3.2.2.6"/>
    </reaction>
    <physiologicalReaction direction="left-to-right" evidence="4">
        <dbReference type="Rhea" id="RHEA:16302"/>
    </physiologicalReaction>
</comment>
<proteinExistence type="predicted"/>
<keyword evidence="7" id="KW-1185">Reference proteome</keyword>
<keyword evidence="2" id="KW-0378">Hydrolase</keyword>
<evidence type="ECO:0000256" key="2">
    <source>
        <dbReference type="ARBA" id="ARBA00022801"/>
    </source>
</evidence>
<dbReference type="PROSITE" id="PS50104">
    <property type="entry name" value="TIR"/>
    <property type="match status" value="1"/>
</dbReference>
<dbReference type="InterPro" id="IPR000157">
    <property type="entry name" value="TIR_dom"/>
</dbReference>